<proteinExistence type="predicted"/>
<organism evidence="2 3">
    <name type="scientific">Sunxiuqinia elliptica</name>
    <dbReference type="NCBI Taxonomy" id="655355"/>
    <lineage>
        <taxon>Bacteria</taxon>
        <taxon>Pseudomonadati</taxon>
        <taxon>Bacteroidota</taxon>
        <taxon>Bacteroidia</taxon>
        <taxon>Marinilabiliales</taxon>
        <taxon>Prolixibacteraceae</taxon>
        <taxon>Sunxiuqinia</taxon>
    </lineage>
</organism>
<evidence type="ECO:0000313" key="2">
    <source>
        <dbReference type="EMBL" id="SFE92584.1"/>
    </source>
</evidence>
<feature type="domain" description="DUF1858" evidence="1">
    <location>
        <begin position="6"/>
        <end position="66"/>
    </location>
</feature>
<evidence type="ECO:0000259" key="1">
    <source>
        <dbReference type="Pfam" id="PF08984"/>
    </source>
</evidence>
<accession>A0A1I2EHM1</accession>
<gene>
    <name evidence="2" type="ORF">SAMN05216283_102110</name>
</gene>
<dbReference type="RefSeq" id="WP_093918793.1">
    <property type="nucleotide sequence ID" value="NZ_FONW01000002.1"/>
</dbReference>
<reference evidence="2 3" key="1">
    <citation type="submission" date="2016-10" db="EMBL/GenBank/DDBJ databases">
        <authorList>
            <person name="de Groot N.N."/>
        </authorList>
    </citation>
    <scope>NUCLEOTIDE SEQUENCE [LARGE SCALE GENOMIC DNA]</scope>
    <source>
        <strain evidence="2 3">CGMCC 1.9156</strain>
    </source>
</reference>
<dbReference type="Gene3D" id="1.10.3910.10">
    <property type="entry name" value="SP0561-like"/>
    <property type="match status" value="1"/>
</dbReference>
<protein>
    <submittedName>
        <fullName evidence="2">Uncharacterized conserved protein</fullName>
    </submittedName>
</protein>
<dbReference type="STRING" id="655355.SAMN05216283_102110"/>
<dbReference type="SUPFAM" id="SSF140683">
    <property type="entry name" value="SP0561-like"/>
    <property type="match status" value="1"/>
</dbReference>
<dbReference type="Proteomes" id="UP000198964">
    <property type="component" value="Unassembled WGS sequence"/>
</dbReference>
<dbReference type="InterPro" id="IPR038062">
    <property type="entry name" value="ScdA-like_N_sf"/>
</dbReference>
<dbReference type="Pfam" id="PF08984">
    <property type="entry name" value="DUF1858"/>
    <property type="match status" value="1"/>
</dbReference>
<dbReference type="EMBL" id="FONW01000002">
    <property type="protein sequence ID" value="SFE92584.1"/>
    <property type="molecule type" value="Genomic_DNA"/>
</dbReference>
<sequence length="174" mass="19521">MSKLTITPKTKIYDLLDAYPELEDVLIGLAPQFKKLKNPVLRKTITKITSLSQAATIGGLNVEEMINVLRKEVGQEEIGSLTESGATYQTEQPGWFDATKVTQSIDIREMLHAGEQPVHEVLSAVKKLKDKEILEVIAPFIPAPLLDKSLSMNYQHWLKKESAEKVVIYFAKID</sequence>
<name>A0A1I2EHM1_9BACT</name>
<evidence type="ECO:0000313" key="3">
    <source>
        <dbReference type="Proteomes" id="UP000198964"/>
    </source>
</evidence>
<dbReference type="AlphaFoldDB" id="A0A1I2EHM1"/>
<keyword evidence="3" id="KW-1185">Reference proteome</keyword>
<dbReference type="InterPro" id="IPR015077">
    <property type="entry name" value="DUF1858"/>
</dbReference>